<keyword evidence="4" id="KW-0963">Cytoplasm</keyword>
<feature type="domain" description="Prokaryotic-type class I peptide chain release factors" evidence="7">
    <location>
        <begin position="231"/>
        <end position="247"/>
    </location>
</feature>
<organism evidence="8 9">
    <name type="scientific">Candidatus Yanofskybacteria bacterium RIFCSPHIGHO2_01_FULL_44_17</name>
    <dbReference type="NCBI Taxonomy" id="1802668"/>
    <lineage>
        <taxon>Bacteria</taxon>
        <taxon>Candidatus Yanofskyibacteriota</taxon>
    </lineage>
</organism>
<evidence type="ECO:0000313" key="8">
    <source>
        <dbReference type="EMBL" id="OGN05115.1"/>
    </source>
</evidence>
<dbReference type="Gene3D" id="3.30.70.1660">
    <property type="match status" value="1"/>
</dbReference>
<comment type="subcellular location">
    <subcellularLocation>
        <location evidence="4">Cytoplasm</location>
    </subcellularLocation>
</comment>
<feature type="coiled-coil region" evidence="6">
    <location>
        <begin position="260"/>
        <end position="287"/>
    </location>
</feature>
<dbReference type="NCBIfam" id="TIGR00020">
    <property type="entry name" value="prfB"/>
    <property type="match status" value="1"/>
</dbReference>
<protein>
    <recommendedName>
        <fullName evidence="4 5">Peptide chain release factor 2</fullName>
        <shortName evidence="4">RF-2</shortName>
    </recommendedName>
</protein>
<dbReference type="InterPro" id="IPR045853">
    <property type="entry name" value="Pep_chain_release_fac_I_sf"/>
</dbReference>
<sequence>MCGEYSKTCRRNSRQSGRGFDLGGARLKISDLEFQMQSPDFWKDHERAGMLSKELNGLKEEVSFWDNFDERLGDYIKIDDEKIASKEAEIKKLKKEFGKQYVGVFLSGRYDRGNALLHVYSGAGGVDAQDWASTLLRMYQKYCEQNGLGFVILHQTFGEQDGTKSAVIEIAGRYAYGYLKGEAGVHRLVRISPFSAKGMRHTSFALVDILPEIEDVKIEIDAKDLRIDTFRSSGPGGQNVNKLETAVRVTHIPTNIAVAVQSERSQAQNKEKAMQLLKSRLAQLMEETQVKELTELRAETQGKEIEWGSQIRSYVLNPYKQVKDHRTGVESSQPEKVLGGELDEFIEAEITK</sequence>
<dbReference type="InterPro" id="IPR004374">
    <property type="entry name" value="PrfB"/>
</dbReference>
<comment type="caution">
    <text evidence="8">The sequence shown here is derived from an EMBL/GenBank/DDBJ whole genome shotgun (WGS) entry which is preliminary data.</text>
</comment>
<dbReference type="Pfam" id="PF00472">
    <property type="entry name" value="RF-1"/>
    <property type="match status" value="1"/>
</dbReference>
<evidence type="ECO:0000259" key="7">
    <source>
        <dbReference type="PROSITE" id="PS00745"/>
    </source>
</evidence>
<keyword evidence="6" id="KW-0175">Coiled coil</keyword>
<evidence type="ECO:0000313" key="9">
    <source>
        <dbReference type="Proteomes" id="UP000177507"/>
    </source>
</evidence>
<evidence type="ECO:0000256" key="5">
    <source>
        <dbReference type="NCBIfam" id="TIGR00020"/>
    </source>
</evidence>
<feature type="modified residue" description="N5-methylglutamine" evidence="4">
    <location>
        <position position="238"/>
    </location>
</feature>
<dbReference type="GO" id="GO:0016149">
    <property type="term" value="F:translation release factor activity, codon specific"/>
    <property type="evidence" value="ECO:0007669"/>
    <property type="project" value="UniProtKB-UniRule"/>
</dbReference>
<keyword evidence="2 4" id="KW-0488">Methylation</keyword>
<comment type="function">
    <text evidence="4">Peptide chain release factor 2 directs the termination of translation in response to the peptide chain termination codons UGA and UAA.</text>
</comment>
<dbReference type="PROSITE" id="PS00745">
    <property type="entry name" value="RF_PROK_I"/>
    <property type="match status" value="1"/>
</dbReference>
<evidence type="ECO:0000256" key="1">
    <source>
        <dbReference type="ARBA" id="ARBA00010835"/>
    </source>
</evidence>
<dbReference type="Pfam" id="PF03462">
    <property type="entry name" value="PCRF"/>
    <property type="match status" value="1"/>
</dbReference>
<reference evidence="8 9" key="1">
    <citation type="journal article" date="2016" name="Nat. Commun.">
        <title>Thousands of microbial genomes shed light on interconnected biogeochemical processes in an aquifer system.</title>
        <authorList>
            <person name="Anantharaman K."/>
            <person name="Brown C.T."/>
            <person name="Hug L.A."/>
            <person name="Sharon I."/>
            <person name="Castelle C.J."/>
            <person name="Probst A.J."/>
            <person name="Thomas B.C."/>
            <person name="Singh A."/>
            <person name="Wilkins M.J."/>
            <person name="Karaoz U."/>
            <person name="Brodie E.L."/>
            <person name="Williams K.H."/>
            <person name="Hubbard S.S."/>
            <person name="Banfield J.F."/>
        </authorList>
    </citation>
    <scope>NUCLEOTIDE SEQUENCE [LARGE SCALE GENOMIC DNA]</scope>
</reference>
<dbReference type="AlphaFoldDB" id="A0A1F8EW66"/>
<evidence type="ECO:0000256" key="2">
    <source>
        <dbReference type="ARBA" id="ARBA00022481"/>
    </source>
</evidence>
<dbReference type="Gene3D" id="3.30.160.20">
    <property type="match status" value="1"/>
</dbReference>
<dbReference type="GO" id="GO:0005737">
    <property type="term" value="C:cytoplasm"/>
    <property type="evidence" value="ECO:0007669"/>
    <property type="project" value="UniProtKB-SubCell"/>
</dbReference>
<dbReference type="Proteomes" id="UP000177507">
    <property type="component" value="Unassembled WGS sequence"/>
</dbReference>
<keyword evidence="3 4" id="KW-0648">Protein biosynthesis</keyword>
<accession>A0A1F8EW66</accession>
<name>A0A1F8EW66_9BACT</name>
<evidence type="ECO:0000256" key="6">
    <source>
        <dbReference type="SAM" id="Coils"/>
    </source>
</evidence>
<comment type="similarity">
    <text evidence="1 4">Belongs to the prokaryotic/mitochondrial release factor family.</text>
</comment>
<evidence type="ECO:0000256" key="4">
    <source>
        <dbReference type="HAMAP-Rule" id="MF_00094"/>
    </source>
</evidence>
<comment type="PTM">
    <text evidence="4">Methylated by PrmC. Methylation increases the termination efficiency of RF2.</text>
</comment>
<dbReference type="PANTHER" id="PTHR43116">
    <property type="entry name" value="PEPTIDE CHAIN RELEASE FACTOR 2"/>
    <property type="match status" value="1"/>
</dbReference>
<dbReference type="HAMAP" id="MF_00094">
    <property type="entry name" value="Rel_fac_2"/>
    <property type="match status" value="1"/>
</dbReference>
<dbReference type="STRING" id="1802668.A2831_00355"/>
<dbReference type="EMBL" id="MGJI01000013">
    <property type="protein sequence ID" value="OGN05115.1"/>
    <property type="molecule type" value="Genomic_DNA"/>
</dbReference>
<dbReference type="InterPro" id="IPR000352">
    <property type="entry name" value="Pep_chain_release_fac_I"/>
</dbReference>
<dbReference type="Gene3D" id="1.20.58.410">
    <property type="entry name" value="Release factor"/>
    <property type="match status" value="1"/>
</dbReference>
<dbReference type="FunFam" id="3.30.160.20:FF:000004">
    <property type="entry name" value="Peptide chain release factor 1"/>
    <property type="match status" value="1"/>
</dbReference>
<dbReference type="PANTHER" id="PTHR43116:SF3">
    <property type="entry name" value="CLASS I PEPTIDE CHAIN RELEASE FACTOR"/>
    <property type="match status" value="1"/>
</dbReference>
<dbReference type="InterPro" id="IPR005139">
    <property type="entry name" value="PCRF"/>
</dbReference>
<evidence type="ECO:0000256" key="3">
    <source>
        <dbReference type="ARBA" id="ARBA00022917"/>
    </source>
</evidence>
<proteinExistence type="inferred from homology"/>
<dbReference type="SMART" id="SM00937">
    <property type="entry name" value="PCRF"/>
    <property type="match status" value="1"/>
</dbReference>
<dbReference type="SUPFAM" id="SSF75620">
    <property type="entry name" value="Release factor"/>
    <property type="match status" value="1"/>
</dbReference>
<gene>
    <name evidence="4" type="primary">prfB</name>
    <name evidence="8" type="ORF">A2831_00355</name>
</gene>